<evidence type="ECO:0000313" key="8">
    <source>
        <dbReference type="Proteomes" id="UP000011083"/>
    </source>
</evidence>
<keyword evidence="5 6" id="KW-0472">Membrane</keyword>
<dbReference type="GO" id="GO:0005739">
    <property type="term" value="C:mitochondrion"/>
    <property type="evidence" value="ECO:0007669"/>
    <property type="project" value="TreeGrafter"/>
</dbReference>
<comment type="similarity">
    <text evidence="2 6">Belongs to the peroxisomal membrane protein PXMP2/4 family.</text>
</comment>
<dbReference type="OrthoDB" id="16786at2759"/>
<evidence type="ECO:0000256" key="1">
    <source>
        <dbReference type="ARBA" id="ARBA00004141"/>
    </source>
</evidence>
<sequence length="190" mass="21279">MWAAYRTLLERRPLATKALTAGAIMGLGDAMQQLVIERTHTPAGGVWRYDALRTARQGAFGVFFIGPVMHKWFAILDKVVPASKVGPLVKVGLDQAIIGPLVCFSFFSLMGLMEGQSPAQIENKLKNHFWPTLVMNWKVWPAIQLANFYLVPLPLRVLWANLGQFGWSMYLSHQAHKDVDHVPVPASRDE</sequence>
<name>L8GCN5_ACACF</name>
<feature type="transmembrane region" description="Helical" evidence="6">
    <location>
        <begin position="58"/>
        <end position="76"/>
    </location>
</feature>
<dbReference type="STRING" id="1257118.L8GCN5"/>
<dbReference type="AlphaFoldDB" id="L8GCN5"/>
<protein>
    <submittedName>
        <fullName evidence="7">Protein sym1, putative</fullName>
    </submittedName>
</protein>
<feature type="transmembrane region" description="Helical" evidence="6">
    <location>
        <begin position="96"/>
        <end position="113"/>
    </location>
</feature>
<dbReference type="InterPro" id="IPR007248">
    <property type="entry name" value="Mpv17_PMP22"/>
</dbReference>
<comment type="subcellular location">
    <subcellularLocation>
        <location evidence="1">Membrane</location>
        <topology evidence="1">Multi-pass membrane protein</topology>
    </subcellularLocation>
</comment>
<dbReference type="PANTHER" id="PTHR11266">
    <property type="entry name" value="PEROXISOMAL MEMBRANE PROTEIN 2, PXMP2 MPV17"/>
    <property type="match status" value="1"/>
</dbReference>
<keyword evidence="3 6" id="KW-0812">Transmembrane</keyword>
<dbReference type="PANTHER" id="PTHR11266:SF17">
    <property type="entry name" value="PROTEIN MPV17"/>
    <property type="match status" value="1"/>
</dbReference>
<dbReference type="KEGG" id="acan:ACA1_180140"/>
<evidence type="ECO:0000256" key="3">
    <source>
        <dbReference type="ARBA" id="ARBA00022692"/>
    </source>
</evidence>
<organism evidence="7 8">
    <name type="scientific">Acanthamoeba castellanii (strain ATCC 30010 / Neff)</name>
    <dbReference type="NCBI Taxonomy" id="1257118"/>
    <lineage>
        <taxon>Eukaryota</taxon>
        <taxon>Amoebozoa</taxon>
        <taxon>Discosea</taxon>
        <taxon>Longamoebia</taxon>
        <taxon>Centramoebida</taxon>
        <taxon>Acanthamoebidae</taxon>
        <taxon>Acanthamoeba</taxon>
    </lineage>
</organism>
<evidence type="ECO:0000256" key="2">
    <source>
        <dbReference type="ARBA" id="ARBA00006824"/>
    </source>
</evidence>
<keyword evidence="8" id="KW-1185">Reference proteome</keyword>
<proteinExistence type="inferred from homology"/>
<dbReference type="EMBL" id="KB008172">
    <property type="protein sequence ID" value="ELR10842.1"/>
    <property type="molecule type" value="Genomic_DNA"/>
</dbReference>
<dbReference type="GeneID" id="14911267"/>
<dbReference type="Pfam" id="PF04117">
    <property type="entry name" value="Mpv17_PMP22"/>
    <property type="match status" value="1"/>
</dbReference>
<evidence type="ECO:0000256" key="5">
    <source>
        <dbReference type="ARBA" id="ARBA00023136"/>
    </source>
</evidence>
<evidence type="ECO:0000313" key="7">
    <source>
        <dbReference type="EMBL" id="ELR10842.1"/>
    </source>
</evidence>
<dbReference type="OMA" id="TDTNKDA"/>
<accession>L8GCN5</accession>
<keyword evidence="4 6" id="KW-1133">Transmembrane helix</keyword>
<dbReference type="GO" id="GO:0016020">
    <property type="term" value="C:membrane"/>
    <property type="evidence" value="ECO:0007669"/>
    <property type="project" value="UniProtKB-SubCell"/>
</dbReference>
<reference evidence="7 8" key="1">
    <citation type="journal article" date="2013" name="Genome Biol.">
        <title>Genome of Acanthamoeba castellanii highlights extensive lateral gene transfer and early evolution of tyrosine kinase signaling.</title>
        <authorList>
            <person name="Clarke M."/>
            <person name="Lohan A.J."/>
            <person name="Liu B."/>
            <person name="Lagkouvardos I."/>
            <person name="Roy S."/>
            <person name="Zafar N."/>
            <person name="Bertelli C."/>
            <person name="Schilde C."/>
            <person name="Kianianmomeni A."/>
            <person name="Burglin T.R."/>
            <person name="Frech C."/>
            <person name="Turcotte B."/>
            <person name="Kopec K.O."/>
            <person name="Synnott J.M."/>
            <person name="Choo C."/>
            <person name="Paponov I."/>
            <person name="Finkler A."/>
            <person name="Soon Heng Tan C."/>
            <person name="Hutchins A.P."/>
            <person name="Weinmeier T."/>
            <person name="Rattei T."/>
            <person name="Chu J.S."/>
            <person name="Gimenez G."/>
            <person name="Irimia M."/>
            <person name="Rigden D.J."/>
            <person name="Fitzpatrick D.A."/>
            <person name="Lorenzo-Morales J."/>
            <person name="Bateman A."/>
            <person name="Chiu C.H."/>
            <person name="Tang P."/>
            <person name="Hegemann P."/>
            <person name="Fromm H."/>
            <person name="Raoult D."/>
            <person name="Greub G."/>
            <person name="Miranda-Saavedra D."/>
            <person name="Chen N."/>
            <person name="Nash P."/>
            <person name="Ginger M.L."/>
            <person name="Horn M."/>
            <person name="Schaap P."/>
            <person name="Caler L."/>
            <person name="Loftus B."/>
        </authorList>
    </citation>
    <scope>NUCLEOTIDE SEQUENCE [LARGE SCALE GENOMIC DNA]</scope>
    <source>
        <strain evidence="7 8">Neff</strain>
    </source>
</reference>
<dbReference type="Proteomes" id="UP000011083">
    <property type="component" value="Unassembled WGS sequence"/>
</dbReference>
<dbReference type="VEuPathDB" id="AmoebaDB:ACA1_180140"/>
<gene>
    <name evidence="7" type="ORF">ACA1_180140</name>
</gene>
<dbReference type="RefSeq" id="XP_004332855.1">
    <property type="nucleotide sequence ID" value="XM_004332807.1"/>
</dbReference>
<evidence type="ECO:0000256" key="4">
    <source>
        <dbReference type="ARBA" id="ARBA00022989"/>
    </source>
</evidence>
<evidence type="ECO:0000256" key="6">
    <source>
        <dbReference type="RuleBase" id="RU363053"/>
    </source>
</evidence>